<reference evidence="1 2" key="1">
    <citation type="submission" date="2024-01" db="EMBL/GenBank/DDBJ databases">
        <title>Genome assemblies of Stephania.</title>
        <authorList>
            <person name="Yang L."/>
        </authorList>
    </citation>
    <scope>NUCLEOTIDE SEQUENCE [LARGE SCALE GENOMIC DNA]</scope>
    <source>
        <strain evidence="1">YNDBR</strain>
        <tissue evidence="1">Leaf</tissue>
    </source>
</reference>
<keyword evidence="2" id="KW-1185">Reference proteome</keyword>
<accession>A0AAP0LE28</accession>
<evidence type="ECO:0000313" key="1">
    <source>
        <dbReference type="EMBL" id="KAK9169423.1"/>
    </source>
</evidence>
<organism evidence="1 2">
    <name type="scientific">Stephania yunnanensis</name>
    <dbReference type="NCBI Taxonomy" id="152371"/>
    <lineage>
        <taxon>Eukaryota</taxon>
        <taxon>Viridiplantae</taxon>
        <taxon>Streptophyta</taxon>
        <taxon>Embryophyta</taxon>
        <taxon>Tracheophyta</taxon>
        <taxon>Spermatophyta</taxon>
        <taxon>Magnoliopsida</taxon>
        <taxon>Ranunculales</taxon>
        <taxon>Menispermaceae</taxon>
        <taxon>Menispermoideae</taxon>
        <taxon>Cissampelideae</taxon>
        <taxon>Stephania</taxon>
    </lineage>
</organism>
<dbReference type="AlphaFoldDB" id="A0AAP0LE28"/>
<name>A0AAP0LE28_9MAGN</name>
<gene>
    <name evidence="1" type="ORF">Syun_001563</name>
</gene>
<protein>
    <submittedName>
        <fullName evidence="1">Uncharacterized protein</fullName>
    </submittedName>
</protein>
<dbReference type="Proteomes" id="UP001420932">
    <property type="component" value="Unassembled WGS sequence"/>
</dbReference>
<proteinExistence type="predicted"/>
<comment type="caution">
    <text evidence="1">The sequence shown here is derived from an EMBL/GenBank/DDBJ whole genome shotgun (WGS) entry which is preliminary data.</text>
</comment>
<dbReference type="EMBL" id="JBBNAF010000001">
    <property type="protein sequence ID" value="KAK9169423.1"/>
    <property type="molecule type" value="Genomic_DNA"/>
</dbReference>
<sequence length="62" mass="6997">MKRVLYLDSCRFERVTRLTKVLINHHRSRLPSIEAAILANRALIAGGQSSLPHAKNGLRCIM</sequence>
<evidence type="ECO:0000313" key="2">
    <source>
        <dbReference type="Proteomes" id="UP001420932"/>
    </source>
</evidence>